<dbReference type="InterPro" id="IPR036237">
    <property type="entry name" value="Xyl_isomerase-like_sf"/>
</dbReference>
<evidence type="ECO:0000259" key="1">
    <source>
        <dbReference type="Pfam" id="PF01261"/>
    </source>
</evidence>
<gene>
    <name evidence="2" type="ORF">KOR42_28810</name>
</gene>
<dbReference type="PANTHER" id="PTHR12110">
    <property type="entry name" value="HYDROXYPYRUVATE ISOMERASE"/>
    <property type="match status" value="1"/>
</dbReference>
<dbReference type="Gene3D" id="3.20.20.150">
    <property type="entry name" value="Divalent-metal-dependent TIM barrel enzymes"/>
    <property type="match status" value="1"/>
</dbReference>
<dbReference type="PANTHER" id="PTHR12110:SF53">
    <property type="entry name" value="BLR5974 PROTEIN"/>
    <property type="match status" value="1"/>
</dbReference>
<dbReference type="SUPFAM" id="SSF51658">
    <property type="entry name" value="Xylose isomerase-like"/>
    <property type="match status" value="1"/>
</dbReference>
<accession>A0A5C5WWB0</accession>
<comment type="caution">
    <text evidence="2">The sequence shown here is derived from an EMBL/GenBank/DDBJ whole genome shotgun (WGS) entry which is preliminary data.</text>
</comment>
<dbReference type="InterPro" id="IPR006311">
    <property type="entry name" value="TAT_signal"/>
</dbReference>
<evidence type="ECO:0000313" key="2">
    <source>
        <dbReference type="EMBL" id="TWT55254.1"/>
    </source>
</evidence>
<dbReference type="Proteomes" id="UP000317243">
    <property type="component" value="Unassembled WGS sequence"/>
</dbReference>
<evidence type="ECO:0000313" key="3">
    <source>
        <dbReference type="Proteomes" id="UP000317243"/>
    </source>
</evidence>
<protein>
    <submittedName>
        <fullName evidence="2">Xylose isomerase-like TIM barrel</fullName>
    </submittedName>
</protein>
<proteinExistence type="predicted"/>
<dbReference type="Pfam" id="PF01261">
    <property type="entry name" value="AP_endonuc_2"/>
    <property type="match status" value="1"/>
</dbReference>
<dbReference type="RefSeq" id="WP_197441170.1">
    <property type="nucleotide sequence ID" value="NZ_SIHI01000005.1"/>
</dbReference>
<organism evidence="2 3">
    <name type="scientific">Thalassoglobus neptunius</name>
    <dbReference type="NCBI Taxonomy" id="1938619"/>
    <lineage>
        <taxon>Bacteria</taxon>
        <taxon>Pseudomonadati</taxon>
        <taxon>Planctomycetota</taxon>
        <taxon>Planctomycetia</taxon>
        <taxon>Planctomycetales</taxon>
        <taxon>Planctomycetaceae</taxon>
        <taxon>Thalassoglobus</taxon>
    </lineage>
</organism>
<dbReference type="InterPro" id="IPR019546">
    <property type="entry name" value="TAT_signal_bac_arc"/>
</dbReference>
<dbReference type="AlphaFoldDB" id="A0A5C5WWB0"/>
<dbReference type="EMBL" id="SIHI01000005">
    <property type="protein sequence ID" value="TWT55254.1"/>
    <property type="molecule type" value="Genomic_DNA"/>
</dbReference>
<dbReference type="InterPro" id="IPR050312">
    <property type="entry name" value="IolE/XylAMocC-like"/>
</dbReference>
<reference evidence="2 3" key="1">
    <citation type="submission" date="2019-02" db="EMBL/GenBank/DDBJ databases">
        <title>Deep-cultivation of Planctomycetes and their phenomic and genomic characterization uncovers novel biology.</title>
        <authorList>
            <person name="Wiegand S."/>
            <person name="Jogler M."/>
            <person name="Boedeker C."/>
            <person name="Pinto D."/>
            <person name="Vollmers J."/>
            <person name="Rivas-Marin E."/>
            <person name="Kohn T."/>
            <person name="Peeters S.H."/>
            <person name="Heuer A."/>
            <person name="Rast P."/>
            <person name="Oberbeckmann S."/>
            <person name="Bunk B."/>
            <person name="Jeske O."/>
            <person name="Meyerdierks A."/>
            <person name="Storesund J.E."/>
            <person name="Kallscheuer N."/>
            <person name="Luecker S."/>
            <person name="Lage O.M."/>
            <person name="Pohl T."/>
            <person name="Merkel B.J."/>
            <person name="Hornburger P."/>
            <person name="Mueller R.-W."/>
            <person name="Bruemmer F."/>
            <person name="Labrenz M."/>
            <person name="Spormann A.M."/>
            <person name="Op Den Camp H."/>
            <person name="Overmann J."/>
            <person name="Amann R."/>
            <person name="Jetten M.S.M."/>
            <person name="Mascher T."/>
            <person name="Medema M.H."/>
            <person name="Devos D.P."/>
            <person name="Kaster A.-K."/>
            <person name="Ovreas L."/>
            <person name="Rohde M."/>
            <person name="Galperin M.Y."/>
            <person name="Jogler C."/>
        </authorList>
    </citation>
    <scope>NUCLEOTIDE SEQUENCE [LARGE SCALE GENOMIC DNA]</scope>
    <source>
        <strain evidence="2 3">KOR42</strain>
    </source>
</reference>
<feature type="domain" description="Xylose isomerase-like TIM barrel" evidence="1">
    <location>
        <begin position="76"/>
        <end position="298"/>
    </location>
</feature>
<keyword evidence="3" id="KW-1185">Reference proteome</keyword>
<dbReference type="GO" id="GO:0016853">
    <property type="term" value="F:isomerase activity"/>
    <property type="evidence" value="ECO:0007669"/>
    <property type="project" value="UniProtKB-KW"/>
</dbReference>
<dbReference type="PROSITE" id="PS51318">
    <property type="entry name" value="TAT"/>
    <property type="match status" value="1"/>
</dbReference>
<sequence>MAQLEWSRREFLTTAAMGGLALNLGLPLEAANPVVRTGQPYMKLSLAAYSFNRELPRNWPSVRESNASMTLIDFIDFCASQNLDGTELTSYYFPAEVTDAYLAEIKEKTFRLGLDISGTAIGNDFCLKPGPERDAQIAMTKQWIDYAAFMGAPVIRIFAGKVPSGGDESSALERCVDGINECVHYAAEKGVVLALENHGGITATPEQLLKIVKQVQPSPFFGVNFDSGNFRTEDPYGDLAKIAPYAVNAQIKVAISPNGSGKEPTDLGRVVGILKDHGYRGYVVLEYEERNPREEIPKYLDELRTLIS</sequence>
<dbReference type="NCBIfam" id="TIGR01409">
    <property type="entry name" value="TAT_signal_seq"/>
    <property type="match status" value="1"/>
</dbReference>
<name>A0A5C5WWB0_9PLAN</name>
<keyword evidence="2" id="KW-0413">Isomerase</keyword>
<dbReference type="InterPro" id="IPR013022">
    <property type="entry name" value="Xyl_isomerase-like_TIM-brl"/>
</dbReference>